<evidence type="ECO:0000313" key="9">
    <source>
        <dbReference type="EMBL" id="GAE30680.1"/>
    </source>
</evidence>
<keyword evidence="5 7" id="KW-0234">DNA repair</keyword>
<evidence type="ECO:0000256" key="5">
    <source>
        <dbReference type="ARBA" id="ARBA00023204"/>
    </source>
</evidence>
<dbReference type="Pfam" id="PF02565">
    <property type="entry name" value="RecO_C"/>
    <property type="match status" value="1"/>
</dbReference>
<dbReference type="InterPro" id="IPR012340">
    <property type="entry name" value="NA-bd_OB-fold"/>
</dbReference>
<dbReference type="PANTHER" id="PTHR33991">
    <property type="entry name" value="DNA REPAIR PROTEIN RECO"/>
    <property type="match status" value="1"/>
</dbReference>
<dbReference type="InterPro" id="IPR022572">
    <property type="entry name" value="DNA_rep/recomb_RecO_N"/>
</dbReference>
<reference evidence="9" key="1">
    <citation type="journal article" date="2014" name="Genome Announc.">
        <title>Draft Genome Sequences of Three Alkaliphilic Bacillus Strains, Bacillus wakoensis JCM 9140T, Bacillus akibai JCM 9157T, and Bacillus hemicellulosilyticus JCM 9152T.</title>
        <authorList>
            <person name="Yuki M."/>
            <person name="Oshima K."/>
            <person name="Suda W."/>
            <person name="Oshida Y."/>
            <person name="Kitamura K."/>
            <person name="Iida T."/>
            <person name="Hattori M."/>
            <person name="Ohkuma M."/>
        </authorList>
    </citation>
    <scope>NUCLEOTIDE SEQUENCE [LARGE SCALE GENOMIC DNA]</scope>
    <source>
        <strain evidence="9">JCM 9152</strain>
    </source>
</reference>
<dbReference type="GO" id="GO:0006302">
    <property type="term" value="P:double-strand break repair"/>
    <property type="evidence" value="ECO:0007669"/>
    <property type="project" value="TreeGrafter"/>
</dbReference>
<comment type="function">
    <text evidence="7">Involved in DNA repair and RecF pathway recombination.</text>
</comment>
<dbReference type="InterPro" id="IPR037278">
    <property type="entry name" value="ARFGAP/RecO"/>
</dbReference>
<evidence type="ECO:0000256" key="2">
    <source>
        <dbReference type="ARBA" id="ARBA00021310"/>
    </source>
</evidence>
<comment type="similarity">
    <text evidence="1 7">Belongs to the RecO family.</text>
</comment>
<evidence type="ECO:0000256" key="1">
    <source>
        <dbReference type="ARBA" id="ARBA00007452"/>
    </source>
</evidence>
<dbReference type="Proteomes" id="UP000018895">
    <property type="component" value="Unassembled WGS sequence"/>
</dbReference>
<dbReference type="Gene3D" id="2.40.50.140">
    <property type="entry name" value="Nucleic acid-binding proteins"/>
    <property type="match status" value="1"/>
</dbReference>
<dbReference type="Pfam" id="PF11967">
    <property type="entry name" value="RecO_N"/>
    <property type="match status" value="1"/>
</dbReference>
<keyword evidence="4 7" id="KW-0233">DNA recombination</keyword>
<organism evidence="9 10">
    <name type="scientific">Halalkalibacter hemicellulosilyticusJCM 9152</name>
    <dbReference type="NCBI Taxonomy" id="1236971"/>
    <lineage>
        <taxon>Bacteria</taxon>
        <taxon>Bacillati</taxon>
        <taxon>Bacillota</taxon>
        <taxon>Bacilli</taxon>
        <taxon>Bacillales</taxon>
        <taxon>Bacillaceae</taxon>
        <taxon>Halalkalibacter</taxon>
    </lineage>
</organism>
<evidence type="ECO:0000256" key="7">
    <source>
        <dbReference type="HAMAP-Rule" id="MF_00201"/>
    </source>
</evidence>
<dbReference type="GO" id="GO:0043590">
    <property type="term" value="C:bacterial nucleoid"/>
    <property type="evidence" value="ECO:0007669"/>
    <property type="project" value="TreeGrafter"/>
</dbReference>
<name>W4QEZ6_9BACI</name>
<dbReference type="SUPFAM" id="SSF57863">
    <property type="entry name" value="ArfGap/RecO-like zinc finger"/>
    <property type="match status" value="1"/>
</dbReference>
<evidence type="ECO:0000256" key="6">
    <source>
        <dbReference type="ARBA" id="ARBA00033409"/>
    </source>
</evidence>
<proteinExistence type="inferred from homology"/>
<keyword evidence="10" id="KW-1185">Reference proteome</keyword>
<accession>W4QEZ6</accession>
<dbReference type="HAMAP" id="MF_00201">
    <property type="entry name" value="RecO"/>
    <property type="match status" value="1"/>
</dbReference>
<dbReference type="AlphaFoldDB" id="W4QEZ6"/>
<feature type="domain" description="DNA replication/recombination mediator RecO N-terminal" evidence="8">
    <location>
        <begin position="1"/>
        <end position="79"/>
    </location>
</feature>
<protein>
    <recommendedName>
        <fullName evidence="2 7">DNA repair protein RecO</fullName>
    </recommendedName>
    <alternativeName>
        <fullName evidence="6 7">Recombination protein O</fullName>
    </alternativeName>
</protein>
<dbReference type="STRING" id="1236971.JCM9152_2096"/>
<dbReference type="NCBIfam" id="TIGR00613">
    <property type="entry name" value="reco"/>
    <property type="match status" value="1"/>
</dbReference>
<evidence type="ECO:0000256" key="4">
    <source>
        <dbReference type="ARBA" id="ARBA00023172"/>
    </source>
</evidence>
<dbReference type="InterPro" id="IPR042242">
    <property type="entry name" value="RecO_C"/>
</dbReference>
<dbReference type="InterPro" id="IPR003717">
    <property type="entry name" value="RecO"/>
</dbReference>
<keyword evidence="3 7" id="KW-0227">DNA damage</keyword>
<dbReference type="SUPFAM" id="SSF50249">
    <property type="entry name" value="Nucleic acid-binding proteins"/>
    <property type="match status" value="1"/>
</dbReference>
<dbReference type="PANTHER" id="PTHR33991:SF1">
    <property type="entry name" value="DNA REPAIR PROTEIN RECO"/>
    <property type="match status" value="1"/>
</dbReference>
<dbReference type="GO" id="GO:0006310">
    <property type="term" value="P:DNA recombination"/>
    <property type="evidence" value="ECO:0007669"/>
    <property type="project" value="UniProtKB-UniRule"/>
</dbReference>
<comment type="caution">
    <text evidence="9">The sequence shown here is derived from an EMBL/GenBank/DDBJ whole genome shotgun (WGS) entry which is preliminary data.</text>
</comment>
<sequence length="250" mass="28607">MTMQKVEGIIIRTIDYGETNKVVTLFTKELGKIGVMARGAKKPKSRLSAASQLFMYGVFVIQTSSGLGVLHQADITSSFRDIRNDLVRAAHASYILELTDKLTDEKKRYSEIFKLLYQILIYIDEGIDVEVLKMIFETKMLAVAGVKPELDQCASCGSINQPIAFSIKNAGFLCPNCRNKDAHAFQLNPQHVKLLRLFYYVDVERLGHISLKNETKKYIQMIIDSYYQEYSGLRLKSKRFLEQLERFDLN</sequence>
<evidence type="ECO:0000313" key="10">
    <source>
        <dbReference type="Proteomes" id="UP000018895"/>
    </source>
</evidence>
<dbReference type="EMBL" id="BAUU01000013">
    <property type="protein sequence ID" value="GAE30680.1"/>
    <property type="molecule type" value="Genomic_DNA"/>
</dbReference>
<evidence type="ECO:0000256" key="3">
    <source>
        <dbReference type="ARBA" id="ARBA00022763"/>
    </source>
</evidence>
<dbReference type="Gene3D" id="1.20.1440.120">
    <property type="entry name" value="Recombination protein O, C-terminal domain"/>
    <property type="match status" value="1"/>
</dbReference>
<evidence type="ECO:0000259" key="8">
    <source>
        <dbReference type="Pfam" id="PF11967"/>
    </source>
</evidence>
<gene>
    <name evidence="7" type="primary">recO</name>
    <name evidence="9" type="ORF">JCM9152_2096</name>
</gene>